<dbReference type="RefSeq" id="WP_146167291.1">
    <property type="nucleotide sequence ID" value="NZ_PZZL01000002.1"/>
</dbReference>
<keyword evidence="2" id="KW-1185">Reference proteome</keyword>
<organism evidence="1 2">
    <name type="scientific">Phreatobacter oligotrophus</name>
    <dbReference type="NCBI Taxonomy" id="1122261"/>
    <lineage>
        <taxon>Bacteria</taxon>
        <taxon>Pseudomonadati</taxon>
        <taxon>Pseudomonadota</taxon>
        <taxon>Alphaproteobacteria</taxon>
        <taxon>Hyphomicrobiales</taxon>
        <taxon>Phreatobacteraceae</taxon>
        <taxon>Phreatobacter</taxon>
    </lineage>
</organism>
<sequence length="538" mass="61516">MTSHARLARLLAYGFYPVELPPPFRTRRFSALAGSLSAPPGYYASTTFFDGATFRGSLRSFGVINPINFYMLSDHIASAWDDIVSIYQLSQCSGAKPHFPTRGGSSRAIETSNISIKRRSQSHLASAYPMILNLDINRFYGSIYTHSIPWAALGKETAKSQLKTKNLSSHWSDTLDVLVRNCNQKQTVGIPIGPDTSRIISELILSRIDYEIISSAGNLITEQIYHNIDDYQFGVSDLSQAEAAETNFVRTLAKYELRLNDFKRSLKSGLDFAPSNFQRAFDILGSQSDKRFVEHFFDILYSVSKENPESNVIGYALKRFGKILAANKYRDLVREYIQRLVFAAPHHARWAFPVLLGICRQTITKPEVKRLINWGIETTARRNDVGSLLWFLYTALFLDTKIDSLHCRYRIDVSNELVDVMLIHGFNKGIFDIDIQAIRDRYAPTDFLSSAWLPLYEIERRNWDRSPSFRKMGTANDPDDLYNKLNEKNVEFYITRPSAFEVSAFEGWQLTQADFDHTRPEREAKMNWAMHSEAENYG</sequence>
<dbReference type="CDD" id="cd01646">
    <property type="entry name" value="RT_Bac_retron_I"/>
    <property type="match status" value="1"/>
</dbReference>
<gene>
    <name evidence="1" type="ORF">C8P69_102318</name>
</gene>
<reference evidence="1 2" key="1">
    <citation type="submission" date="2018-04" db="EMBL/GenBank/DDBJ databases">
        <title>Genomic Encyclopedia of Archaeal and Bacterial Type Strains, Phase II (KMG-II): from individual species to whole genera.</title>
        <authorList>
            <person name="Goeker M."/>
        </authorList>
    </citation>
    <scope>NUCLEOTIDE SEQUENCE [LARGE SCALE GENOMIC DNA]</scope>
    <source>
        <strain evidence="1 2">DSM 25521</strain>
    </source>
</reference>
<dbReference type="EMBL" id="PZZL01000002">
    <property type="protein sequence ID" value="PTM60933.1"/>
    <property type="molecule type" value="Genomic_DNA"/>
</dbReference>
<evidence type="ECO:0008006" key="3">
    <source>
        <dbReference type="Google" id="ProtNLM"/>
    </source>
</evidence>
<name>A0A2T4ZGB5_9HYPH</name>
<dbReference type="OrthoDB" id="9780724at2"/>
<dbReference type="AlphaFoldDB" id="A0A2T4ZGB5"/>
<accession>A0A2T4ZGB5</accession>
<comment type="caution">
    <text evidence="1">The sequence shown here is derived from an EMBL/GenBank/DDBJ whole genome shotgun (WGS) entry which is preliminary data.</text>
</comment>
<dbReference type="Proteomes" id="UP000241808">
    <property type="component" value="Unassembled WGS sequence"/>
</dbReference>
<protein>
    <recommendedName>
        <fullName evidence="3">Reverse transcriptase (RNA-dependent DNA polymerase)</fullName>
    </recommendedName>
</protein>
<evidence type="ECO:0000313" key="2">
    <source>
        <dbReference type="Proteomes" id="UP000241808"/>
    </source>
</evidence>
<evidence type="ECO:0000313" key="1">
    <source>
        <dbReference type="EMBL" id="PTM60933.1"/>
    </source>
</evidence>
<proteinExistence type="predicted"/>